<dbReference type="Gene3D" id="3.90.550.10">
    <property type="entry name" value="Spore Coat Polysaccharide Biosynthesis Protein SpsA, Chain A"/>
    <property type="match status" value="1"/>
</dbReference>
<dbReference type="InterPro" id="IPR029044">
    <property type="entry name" value="Nucleotide-diphossugar_trans"/>
</dbReference>
<dbReference type="EMBL" id="JBHTGR010000017">
    <property type="protein sequence ID" value="MFC7747265.1"/>
    <property type="molecule type" value="Genomic_DNA"/>
</dbReference>
<accession>A0ABW2UXC3</accession>
<feature type="transmembrane region" description="Helical" evidence="11">
    <location>
        <begin position="168"/>
        <end position="186"/>
    </location>
</feature>
<dbReference type="InterPro" id="IPR001173">
    <property type="entry name" value="Glyco_trans_2-like"/>
</dbReference>
<evidence type="ECO:0000256" key="2">
    <source>
        <dbReference type="ARBA" id="ARBA00022475"/>
    </source>
</evidence>
<evidence type="ECO:0000256" key="4">
    <source>
        <dbReference type="ARBA" id="ARBA00022679"/>
    </source>
</evidence>
<evidence type="ECO:0000256" key="1">
    <source>
        <dbReference type="ARBA" id="ARBA00004236"/>
    </source>
</evidence>
<reference evidence="14" key="1">
    <citation type="journal article" date="2019" name="Int. J. Syst. Evol. Microbiol.">
        <title>The Global Catalogue of Microorganisms (GCM) 10K type strain sequencing project: providing services to taxonomists for standard genome sequencing and annotation.</title>
        <authorList>
            <consortium name="The Broad Institute Genomics Platform"/>
            <consortium name="The Broad Institute Genome Sequencing Center for Infectious Disease"/>
            <person name="Wu L."/>
            <person name="Ma J."/>
        </authorList>
    </citation>
    <scope>NUCLEOTIDE SEQUENCE [LARGE SCALE GENOMIC DNA]</scope>
    <source>
        <strain evidence="14">JCM 30234</strain>
    </source>
</reference>
<feature type="domain" description="Glycosyltransferase 2-like" evidence="12">
    <location>
        <begin position="42"/>
        <end position="152"/>
    </location>
</feature>
<evidence type="ECO:0000313" key="14">
    <source>
        <dbReference type="Proteomes" id="UP001596620"/>
    </source>
</evidence>
<evidence type="ECO:0000256" key="7">
    <source>
        <dbReference type="ARBA" id="ARBA00037281"/>
    </source>
</evidence>
<dbReference type="GO" id="GO:0016757">
    <property type="term" value="F:glycosyltransferase activity"/>
    <property type="evidence" value="ECO:0007669"/>
    <property type="project" value="UniProtKB-KW"/>
</dbReference>
<comment type="subcellular location">
    <subcellularLocation>
        <location evidence="1">Cell membrane</location>
    </subcellularLocation>
</comment>
<comment type="caution">
    <text evidence="13">The sequence shown here is derived from an EMBL/GenBank/DDBJ whole genome shotgun (WGS) entry which is preliminary data.</text>
</comment>
<name>A0ABW2UXC3_9BACI</name>
<keyword evidence="14" id="KW-1185">Reference proteome</keyword>
<evidence type="ECO:0000256" key="6">
    <source>
        <dbReference type="ARBA" id="ARBA00023136"/>
    </source>
</evidence>
<dbReference type="RefSeq" id="WP_382358783.1">
    <property type="nucleotide sequence ID" value="NZ_JBHTGR010000017.1"/>
</dbReference>
<sequence>MNMLFLTALLFVLAGLTGGTLMLWSFRTPQPGSQTGQLPYLSIIVPARNEAKRLPDLLQSLTNQSLQAYEILVIDDASDDDTAAVAEAYGAKVIQNKGVSHMAPGKSAACAYGADCAQGDWLMFLDADVQLLGQHSLLHIVTAYQKQNEQGLLSIQPYHHITKLYENLSAVFNIIVLTGVNVFTFWQDRFKTAGSFGPCILCDKTSYQLTGGHEAAAESIMDDYALSDVFRYHQLPVRNYAGKGMIAFRMYPEGMKQLVEGWTKNLAVASQSTHWIVMVLISLWMSGAFLATAFPIVALAAGAPVWAGISAVCYLLYAAHVLCLARRAGDFNWWICLFFPALFLFFTVLFVYSFYRTHVLRTVTWKGRRIKL</sequence>
<evidence type="ECO:0000259" key="12">
    <source>
        <dbReference type="Pfam" id="PF00535"/>
    </source>
</evidence>
<feature type="transmembrane region" description="Helical" evidence="11">
    <location>
        <begin position="331"/>
        <end position="355"/>
    </location>
</feature>
<dbReference type="Proteomes" id="UP001596620">
    <property type="component" value="Unassembled WGS sequence"/>
</dbReference>
<evidence type="ECO:0000256" key="3">
    <source>
        <dbReference type="ARBA" id="ARBA00022676"/>
    </source>
</evidence>
<comment type="pathway">
    <text evidence="8">Carotenoid biosynthesis; staphyloxanthin biosynthesis; staphyloxanthin from farnesyl diphosphate: step 4/5.</text>
</comment>
<comment type="function">
    <text evidence="7">Catalyzes the glycosylation of 4,4'-diaponeurosporenoate, i.e. the esterification of glucose at the C1'' position with the carboxyl group of 4,4'-diaponeurosporenic acid, to form glycosyl-4,4'-diaponeurosporenoate. This is a step in the biosynthesis of staphyloxanthin, an orange pigment present in most staphylococci strains.</text>
</comment>
<protein>
    <recommendedName>
        <fullName evidence="10">4,4'-diaponeurosporenoate glycosyltransferase</fullName>
    </recommendedName>
</protein>
<evidence type="ECO:0000256" key="9">
    <source>
        <dbReference type="ARBA" id="ARBA00038120"/>
    </source>
</evidence>
<evidence type="ECO:0000256" key="10">
    <source>
        <dbReference type="ARBA" id="ARBA00040345"/>
    </source>
</evidence>
<evidence type="ECO:0000256" key="8">
    <source>
        <dbReference type="ARBA" id="ARBA00037904"/>
    </source>
</evidence>
<dbReference type="PANTHER" id="PTHR43646:SF2">
    <property type="entry name" value="GLYCOSYLTRANSFERASE 2-LIKE DOMAIN-CONTAINING PROTEIN"/>
    <property type="match status" value="1"/>
</dbReference>
<keyword evidence="11" id="KW-1133">Transmembrane helix</keyword>
<evidence type="ECO:0000256" key="5">
    <source>
        <dbReference type="ARBA" id="ARBA00022746"/>
    </source>
</evidence>
<evidence type="ECO:0000313" key="13">
    <source>
        <dbReference type="EMBL" id="MFC7747265.1"/>
    </source>
</evidence>
<keyword evidence="11" id="KW-0812">Transmembrane</keyword>
<keyword evidence="3 13" id="KW-0328">Glycosyltransferase</keyword>
<dbReference type="Pfam" id="PF00535">
    <property type="entry name" value="Glycos_transf_2"/>
    <property type="match status" value="1"/>
</dbReference>
<comment type="similarity">
    <text evidence="9">Belongs to the glycosyltransferase 2 family. CrtQ subfamily.</text>
</comment>
<keyword evidence="4 13" id="KW-0808">Transferase</keyword>
<gene>
    <name evidence="13" type="ORF">ACFQU8_08455</name>
</gene>
<proteinExistence type="inferred from homology"/>
<dbReference type="SUPFAM" id="SSF53448">
    <property type="entry name" value="Nucleotide-diphospho-sugar transferases"/>
    <property type="match status" value="1"/>
</dbReference>
<feature type="transmembrane region" description="Helical" evidence="11">
    <location>
        <begin position="275"/>
        <end position="299"/>
    </location>
</feature>
<keyword evidence="2" id="KW-1003">Cell membrane</keyword>
<feature type="transmembrane region" description="Helical" evidence="11">
    <location>
        <begin position="305"/>
        <end position="324"/>
    </location>
</feature>
<keyword evidence="6 11" id="KW-0472">Membrane</keyword>
<organism evidence="13 14">
    <name type="scientific">Lentibacillus kimchii</name>
    <dbReference type="NCBI Taxonomy" id="1542911"/>
    <lineage>
        <taxon>Bacteria</taxon>
        <taxon>Bacillati</taxon>
        <taxon>Bacillota</taxon>
        <taxon>Bacilli</taxon>
        <taxon>Bacillales</taxon>
        <taxon>Bacillaceae</taxon>
        <taxon>Lentibacillus</taxon>
    </lineage>
</organism>
<dbReference type="PANTHER" id="PTHR43646">
    <property type="entry name" value="GLYCOSYLTRANSFERASE"/>
    <property type="match status" value="1"/>
</dbReference>
<keyword evidence="5" id="KW-0125">Carotenoid biosynthesis</keyword>
<evidence type="ECO:0000256" key="11">
    <source>
        <dbReference type="SAM" id="Phobius"/>
    </source>
</evidence>